<dbReference type="PIRSF" id="PIRSF000239">
    <property type="entry name" value="AHPC"/>
    <property type="match status" value="1"/>
</dbReference>
<feature type="domain" description="Thioredoxin" evidence="14">
    <location>
        <begin position="19"/>
        <end position="165"/>
    </location>
</feature>
<dbReference type="InterPro" id="IPR013766">
    <property type="entry name" value="Thioredoxin_domain"/>
</dbReference>
<evidence type="ECO:0000313" key="16">
    <source>
        <dbReference type="Proteomes" id="UP000237056"/>
    </source>
</evidence>
<dbReference type="InterPro" id="IPR050924">
    <property type="entry name" value="Peroxiredoxin_BCP/PrxQ"/>
</dbReference>
<dbReference type="EC" id="1.11.1.24" evidence="3"/>
<evidence type="ECO:0000256" key="2">
    <source>
        <dbReference type="ARBA" id="ARBA00011245"/>
    </source>
</evidence>
<dbReference type="CDD" id="cd03017">
    <property type="entry name" value="PRX_BCP"/>
    <property type="match status" value="1"/>
</dbReference>
<dbReference type="Gene3D" id="3.40.30.10">
    <property type="entry name" value="Glutaredoxin"/>
    <property type="match status" value="1"/>
</dbReference>
<evidence type="ECO:0000256" key="10">
    <source>
        <dbReference type="ARBA" id="ARBA00038489"/>
    </source>
</evidence>
<evidence type="ECO:0000256" key="5">
    <source>
        <dbReference type="ARBA" id="ARBA00022862"/>
    </source>
</evidence>
<dbReference type="GO" id="GO:0005737">
    <property type="term" value="C:cytoplasm"/>
    <property type="evidence" value="ECO:0007669"/>
    <property type="project" value="TreeGrafter"/>
</dbReference>
<name>A0A2S4N7B1_9FLAO</name>
<evidence type="ECO:0000256" key="9">
    <source>
        <dbReference type="ARBA" id="ARBA00032824"/>
    </source>
</evidence>
<evidence type="ECO:0000259" key="14">
    <source>
        <dbReference type="PROSITE" id="PS51352"/>
    </source>
</evidence>
<dbReference type="InterPro" id="IPR036249">
    <property type="entry name" value="Thioredoxin-like_sf"/>
</dbReference>
<protein>
    <recommendedName>
        <fullName evidence="3">thioredoxin-dependent peroxiredoxin</fullName>
        <ecNumber evidence="3">1.11.1.24</ecNumber>
    </recommendedName>
    <alternativeName>
        <fullName evidence="9">Thioredoxin peroxidase</fullName>
    </alternativeName>
    <alternativeName>
        <fullName evidence="11">Thioredoxin-dependent peroxiredoxin Bcp</fullName>
    </alternativeName>
</protein>
<organism evidence="15 16">
    <name type="scientific">Flavobacterium croceum DSM 17960</name>
    <dbReference type="NCBI Taxonomy" id="1121886"/>
    <lineage>
        <taxon>Bacteria</taxon>
        <taxon>Pseudomonadati</taxon>
        <taxon>Bacteroidota</taxon>
        <taxon>Flavobacteriia</taxon>
        <taxon>Flavobacteriales</taxon>
        <taxon>Flavobacteriaceae</taxon>
        <taxon>Flavobacterium</taxon>
    </lineage>
</organism>
<dbReference type="GO" id="GO:0034599">
    <property type="term" value="P:cellular response to oxidative stress"/>
    <property type="evidence" value="ECO:0007669"/>
    <property type="project" value="TreeGrafter"/>
</dbReference>
<comment type="function">
    <text evidence="1">Thiol-specific peroxidase that catalyzes the reduction of hydrogen peroxide and organic hydroperoxides to water and alcohols, respectively. Plays a role in cell protection against oxidative stress by detoxifying peroxides and as sensor of hydrogen peroxide-mediated signaling events.</text>
</comment>
<keyword evidence="6" id="KW-0560">Oxidoreductase</keyword>
<keyword evidence="7" id="KW-1015">Disulfide bond</keyword>
<keyword evidence="16" id="KW-1185">Reference proteome</keyword>
<reference evidence="15 16" key="1">
    <citation type="submission" date="2018-01" db="EMBL/GenBank/DDBJ databases">
        <title>Genomic Encyclopedia of Type Strains, Phase I: the one thousand microbial genomes (KMG-I) project.</title>
        <authorList>
            <person name="Goeker M."/>
        </authorList>
    </citation>
    <scope>NUCLEOTIDE SEQUENCE [LARGE SCALE GENOMIC DNA]</scope>
    <source>
        <strain evidence="15 16">DSM 17960</strain>
    </source>
</reference>
<evidence type="ECO:0000256" key="7">
    <source>
        <dbReference type="ARBA" id="ARBA00023157"/>
    </source>
</evidence>
<evidence type="ECO:0000256" key="1">
    <source>
        <dbReference type="ARBA" id="ARBA00003330"/>
    </source>
</evidence>
<comment type="subunit">
    <text evidence="2">Monomer.</text>
</comment>
<dbReference type="PROSITE" id="PS51352">
    <property type="entry name" value="THIOREDOXIN_2"/>
    <property type="match status" value="1"/>
</dbReference>
<comment type="caution">
    <text evidence="15">The sequence shown here is derived from an EMBL/GenBank/DDBJ whole genome shotgun (WGS) entry which is preliminary data.</text>
</comment>
<dbReference type="SUPFAM" id="SSF52833">
    <property type="entry name" value="Thioredoxin-like"/>
    <property type="match status" value="1"/>
</dbReference>
<keyword evidence="4" id="KW-0575">Peroxidase</keyword>
<comment type="similarity">
    <text evidence="10">Belongs to the peroxiredoxin family. BCP/PrxQ subfamily.</text>
</comment>
<evidence type="ECO:0000313" key="15">
    <source>
        <dbReference type="EMBL" id="POS01596.1"/>
    </source>
</evidence>
<evidence type="ECO:0000256" key="8">
    <source>
        <dbReference type="ARBA" id="ARBA00023284"/>
    </source>
</evidence>
<dbReference type="AlphaFoldDB" id="A0A2S4N7B1"/>
<feature type="active site" description="Cysteine sulfenic acid (-SOH) intermediate; for peroxidase activity" evidence="13">
    <location>
        <position position="61"/>
    </location>
</feature>
<accession>A0A2S4N7B1</accession>
<dbReference type="FunFam" id="3.40.30.10:FF:000007">
    <property type="entry name" value="Thioredoxin-dependent thiol peroxidase"/>
    <property type="match status" value="1"/>
</dbReference>
<dbReference type="InterPro" id="IPR024706">
    <property type="entry name" value="Peroxiredoxin_AhpC-typ"/>
</dbReference>
<sequence>MVYLSKNNIINKIIDMTTLKIGDKAPDFVALDQNGKTHKLADYAGKKVVLFFYPKASTPGCTTEACDLRDNYERFLAQNYVVLGVSADTEKAQLKFAEKNNLPFPLLADVDKSVIMAYKVWGPKKFMGREFDGIHRTTFIINEQGILEDIITDVKTKEHTRQILK</sequence>
<evidence type="ECO:0000256" key="6">
    <source>
        <dbReference type="ARBA" id="ARBA00023002"/>
    </source>
</evidence>
<keyword evidence="5" id="KW-0049">Antioxidant</keyword>
<dbReference type="Proteomes" id="UP000237056">
    <property type="component" value="Unassembled WGS sequence"/>
</dbReference>
<gene>
    <name evidence="15" type="ORF">Q361_10956</name>
</gene>
<dbReference type="GO" id="GO:0008379">
    <property type="term" value="F:thioredoxin peroxidase activity"/>
    <property type="evidence" value="ECO:0007669"/>
    <property type="project" value="TreeGrafter"/>
</dbReference>
<evidence type="ECO:0000256" key="12">
    <source>
        <dbReference type="ARBA" id="ARBA00049091"/>
    </source>
</evidence>
<evidence type="ECO:0000256" key="11">
    <source>
        <dbReference type="ARBA" id="ARBA00042639"/>
    </source>
</evidence>
<evidence type="ECO:0000256" key="13">
    <source>
        <dbReference type="PIRSR" id="PIRSR000239-1"/>
    </source>
</evidence>
<keyword evidence="8" id="KW-0676">Redox-active center</keyword>
<dbReference type="PANTHER" id="PTHR42801:SF4">
    <property type="entry name" value="AHPC_TSA FAMILY PROTEIN"/>
    <property type="match status" value="1"/>
</dbReference>
<dbReference type="InterPro" id="IPR000866">
    <property type="entry name" value="AhpC/TSA"/>
</dbReference>
<evidence type="ECO:0000256" key="4">
    <source>
        <dbReference type="ARBA" id="ARBA00022559"/>
    </source>
</evidence>
<comment type="catalytic activity">
    <reaction evidence="12">
        <text>a hydroperoxide + [thioredoxin]-dithiol = an alcohol + [thioredoxin]-disulfide + H2O</text>
        <dbReference type="Rhea" id="RHEA:62620"/>
        <dbReference type="Rhea" id="RHEA-COMP:10698"/>
        <dbReference type="Rhea" id="RHEA-COMP:10700"/>
        <dbReference type="ChEBI" id="CHEBI:15377"/>
        <dbReference type="ChEBI" id="CHEBI:29950"/>
        <dbReference type="ChEBI" id="CHEBI:30879"/>
        <dbReference type="ChEBI" id="CHEBI:35924"/>
        <dbReference type="ChEBI" id="CHEBI:50058"/>
        <dbReference type="EC" id="1.11.1.24"/>
    </reaction>
</comment>
<dbReference type="EMBL" id="PQNY01000009">
    <property type="protein sequence ID" value="POS01596.1"/>
    <property type="molecule type" value="Genomic_DNA"/>
</dbReference>
<proteinExistence type="inferred from homology"/>
<dbReference type="NCBIfam" id="NF006960">
    <property type="entry name" value="PRK09437.1"/>
    <property type="match status" value="1"/>
</dbReference>
<dbReference type="GO" id="GO:0045454">
    <property type="term" value="P:cell redox homeostasis"/>
    <property type="evidence" value="ECO:0007669"/>
    <property type="project" value="TreeGrafter"/>
</dbReference>
<evidence type="ECO:0000256" key="3">
    <source>
        <dbReference type="ARBA" id="ARBA00013017"/>
    </source>
</evidence>
<dbReference type="Pfam" id="PF00578">
    <property type="entry name" value="AhpC-TSA"/>
    <property type="match status" value="1"/>
</dbReference>
<dbReference type="PANTHER" id="PTHR42801">
    <property type="entry name" value="THIOREDOXIN-DEPENDENT PEROXIDE REDUCTASE"/>
    <property type="match status" value="1"/>
</dbReference>